<reference evidence="2" key="2">
    <citation type="submission" date="2023-02" db="EMBL/GenBank/DDBJ databases">
        <authorList>
            <consortium name="DOE Joint Genome Institute"/>
            <person name="Mondo S.J."/>
            <person name="Chang Y."/>
            <person name="Wang Y."/>
            <person name="Ahrendt S."/>
            <person name="Andreopoulos W."/>
            <person name="Barry K."/>
            <person name="Beard J."/>
            <person name="Benny G.L."/>
            <person name="Blankenship S."/>
            <person name="Bonito G."/>
            <person name="Cuomo C."/>
            <person name="Desiro A."/>
            <person name="Gervers K.A."/>
            <person name="Hundley H."/>
            <person name="Kuo A."/>
            <person name="LaButti K."/>
            <person name="Lang B.F."/>
            <person name="Lipzen A."/>
            <person name="O'Donnell K."/>
            <person name="Pangilinan J."/>
            <person name="Reynolds N."/>
            <person name="Sandor L."/>
            <person name="Smith M.W."/>
            <person name="Tsang A."/>
            <person name="Grigoriev I.V."/>
            <person name="Stajich J.E."/>
            <person name="Spatafora J.W."/>
        </authorList>
    </citation>
    <scope>NUCLEOTIDE SEQUENCE</scope>
    <source>
        <strain evidence="2">RSA 2281</strain>
    </source>
</reference>
<reference evidence="2" key="1">
    <citation type="journal article" date="2022" name="IScience">
        <title>Evolution of zygomycete secretomes and the origins of terrestrial fungal ecologies.</title>
        <authorList>
            <person name="Chang Y."/>
            <person name="Wang Y."/>
            <person name="Mondo S."/>
            <person name="Ahrendt S."/>
            <person name="Andreopoulos W."/>
            <person name="Barry K."/>
            <person name="Beard J."/>
            <person name="Benny G.L."/>
            <person name="Blankenship S."/>
            <person name="Bonito G."/>
            <person name="Cuomo C."/>
            <person name="Desiro A."/>
            <person name="Gervers K.A."/>
            <person name="Hundley H."/>
            <person name="Kuo A."/>
            <person name="LaButti K."/>
            <person name="Lang B.F."/>
            <person name="Lipzen A."/>
            <person name="O'Donnell K."/>
            <person name="Pangilinan J."/>
            <person name="Reynolds N."/>
            <person name="Sandor L."/>
            <person name="Smith M.E."/>
            <person name="Tsang A."/>
            <person name="Grigoriev I.V."/>
            <person name="Stajich J.E."/>
            <person name="Spatafora J.W."/>
        </authorList>
    </citation>
    <scope>NUCLEOTIDE SEQUENCE</scope>
    <source>
        <strain evidence="2">RSA 2281</strain>
    </source>
</reference>
<dbReference type="Gene3D" id="2.130.10.10">
    <property type="entry name" value="YVTN repeat-like/Quinoprotein amine dehydrogenase"/>
    <property type="match status" value="1"/>
</dbReference>
<dbReference type="InterPro" id="IPR001680">
    <property type="entry name" value="WD40_rpt"/>
</dbReference>
<dbReference type="InterPro" id="IPR015943">
    <property type="entry name" value="WD40/YVTN_repeat-like_dom_sf"/>
</dbReference>
<protein>
    <submittedName>
        <fullName evidence="2">WD40-repeat-containing domain protein</fullName>
    </submittedName>
</protein>
<accession>A0AAD5KAI8</accession>
<dbReference type="EMBL" id="JAIXMP010000002">
    <property type="protein sequence ID" value="KAI9276878.1"/>
    <property type="molecule type" value="Genomic_DNA"/>
</dbReference>
<sequence>MAFYKKNTLQQDQNQHQQTTFELLVPISNDGVYIHNNHKTHENVKTTIQNWQLRNLISCSDPRTIVHPYHESLYFYNIKTNSDSLVMDNLPYAPTALDSGYGYVALAGHRGMVMINSLSSDWNTTLKAGLGMNNCVRLSQHNSDLRVTICNNDQTISVYSIPSMQKLILIDMPAAINQVAVSPDGEKMLAVCDNGYAYIYQVSDYSRIKDLQEGAALLACAWKPTSDVFAVSTQDGLVHVYDAYTYQMVAQLGSIEPRKTRNAPRSIHFSKGPLDLLVYAEHVSNVNIVDTRTYETRQIIRLGPQDRDTHIAGLTFSPDNRTILVALETDLIQLPIDTIARRQFPSSKPLL</sequence>
<keyword evidence="3" id="KW-1185">Reference proteome</keyword>
<dbReference type="SUPFAM" id="SSF50978">
    <property type="entry name" value="WD40 repeat-like"/>
    <property type="match status" value="1"/>
</dbReference>
<feature type="domain" description="DUF2415" evidence="1">
    <location>
        <begin position="263"/>
        <end position="300"/>
    </location>
</feature>
<dbReference type="InterPro" id="IPR019417">
    <property type="entry name" value="DUF2415"/>
</dbReference>
<gene>
    <name evidence="2" type="ORF">BDA99DRAFT_494335</name>
</gene>
<dbReference type="Proteomes" id="UP001209540">
    <property type="component" value="Unassembled WGS sequence"/>
</dbReference>
<evidence type="ECO:0000259" key="1">
    <source>
        <dbReference type="Pfam" id="PF10313"/>
    </source>
</evidence>
<dbReference type="Pfam" id="PF10313">
    <property type="entry name" value="DUF2415"/>
    <property type="match status" value="1"/>
</dbReference>
<dbReference type="AlphaFoldDB" id="A0AAD5KAI8"/>
<name>A0AAD5KAI8_9FUNG</name>
<dbReference type="PANTHER" id="PTHR43991:SF9">
    <property type="entry name" value="DUF2415 DOMAIN-CONTAINING PROTEIN"/>
    <property type="match status" value="1"/>
</dbReference>
<proteinExistence type="predicted"/>
<evidence type="ECO:0000313" key="3">
    <source>
        <dbReference type="Proteomes" id="UP001209540"/>
    </source>
</evidence>
<organism evidence="2 3">
    <name type="scientific">Phascolomyces articulosus</name>
    <dbReference type="NCBI Taxonomy" id="60185"/>
    <lineage>
        <taxon>Eukaryota</taxon>
        <taxon>Fungi</taxon>
        <taxon>Fungi incertae sedis</taxon>
        <taxon>Mucoromycota</taxon>
        <taxon>Mucoromycotina</taxon>
        <taxon>Mucoromycetes</taxon>
        <taxon>Mucorales</taxon>
        <taxon>Lichtheimiaceae</taxon>
        <taxon>Phascolomyces</taxon>
    </lineage>
</organism>
<dbReference type="PANTHER" id="PTHR43991">
    <property type="entry name" value="WD REPEAT PROTEIN (AFU_ORTHOLOGUE AFUA_8G05640)-RELATED"/>
    <property type="match status" value="1"/>
</dbReference>
<comment type="caution">
    <text evidence="2">The sequence shown here is derived from an EMBL/GenBank/DDBJ whole genome shotgun (WGS) entry which is preliminary data.</text>
</comment>
<evidence type="ECO:0000313" key="2">
    <source>
        <dbReference type="EMBL" id="KAI9276878.1"/>
    </source>
</evidence>
<dbReference type="InterPro" id="IPR036322">
    <property type="entry name" value="WD40_repeat_dom_sf"/>
</dbReference>
<dbReference type="SMART" id="SM00320">
    <property type="entry name" value="WD40"/>
    <property type="match status" value="3"/>
</dbReference>